<reference evidence="2" key="1">
    <citation type="submission" date="2023-01" db="EMBL/GenBank/DDBJ databases">
        <title>Xenophilus mangrovi sp. nov., isolated from soil of Mangrove nature reserve.</title>
        <authorList>
            <person name="Xu S."/>
            <person name="Liu Z."/>
            <person name="Xu Y."/>
        </authorList>
    </citation>
    <scope>NUCLEOTIDE SEQUENCE</scope>
    <source>
        <strain evidence="2">YW8</strain>
    </source>
</reference>
<accession>A0AAE3N742</accession>
<dbReference type="Proteomes" id="UP001212602">
    <property type="component" value="Unassembled WGS sequence"/>
</dbReference>
<dbReference type="GO" id="GO:0015628">
    <property type="term" value="P:protein secretion by the type II secretion system"/>
    <property type="evidence" value="ECO:0007669"/>
    <property type="project" value="InterPro"/>
</dbReference>
<dbReference type="GO" id="GO:0015627">
    <property type="term" value="C:type II protein secretion system complex"/>
    <property type="evidence" value="ECO:0007669"/>
    <property type="project" value="InterPro"/>
</dbReference>
<dbReference type="EMBL" id="JAQIPB010000003">
    <property type="protein sequence ID" value="MDA7416785.1"/>
    <property type="molecule type" value="Genomic_DNA"/>
</dbReference>
<organism evidence="2 3">
    <name type="scientific">Xenophilus arseniciresistens</name>
    <dbReference type="NCBI Taxonomy" id="1283306"/>
    <lineage>
        <taxon>Bacteria</taxon>
        <taxon>Pseudomonadati</taxon>
        <taxon>Pseudomonadota</taxon>
        <taxon>Betaproteobacteria</taxon>
        <taxon>Burkholderiales</taxon>
        <taxon>Comamonadaceae</taxon>
        <taxon>Xenophilus</taxon>
    </lineage>
</organism>
<gene>
    <name evidence="2" type="primary">gspM</name>
    <name evidence="2" type="ORF">PGB34_10455</name>
</gene>
<name>A0AAE3N742_9BURK</name>
<feature type="compositionally biased region" description="Low complexity" evidence="1">
    <location>
        <begin position="151"/>
        <end position="161"/>
    </location>
</feature>
<dbReference type="InterPro" id="IPR007690">
    <property type="entry name" value="T2SS_GspM"/>
</dbReference>
<evidence type="ECO:0000313" key="3">
    <source>
        <dbReference type="Proteomes" id="UP001212602"/>
    </source>
</evidence>
<dbReference type="RefSeq" id="WP_271428015.1">
    <property type="nucleotide sequence ID" value="NZ_JAQIPB010000003.1"/>
</dbReference>
<protein>
    <submittedName>
        <fullName evidence="2">Type II secretion system protein GspM</fullName>
    </submittedName>
</protein>
<proteinExistence type="predicted"/>
<evidence type="ECO:0000313" key="2">
    <source>
        <dbReference type="EMBL" id="MDA7416785.1"/>
    </source>
</evidence>
<feature type="region of interest" description="Disordered" evidence="1">
    <location>
        <begin position="149"/>
        <end position="206"/>
    </location>
</feature>
<dbReference type="Pfam" id="PF04612">
    <property type="entry name" value="T2SSM"/>
    <property type="match status" value="1"/>
</dbReference>
<feature type="compositionally biased region" description="Low complexity" evidence="1">
    <location>
        <begin position="181"/>
        <end position="196"/>
    </location>
</feature>
<dbReference type="AlphaFoldDB" id="A0AAE3N742"/>
<keyword evidence="3" id="KW-1185">Reference proteome</keyword>
<evidence type="ECO:0000256" key="1">
    <source>
        <dbReference type="SAM" id="MobiDB-lite"/>
    </source>
</evidence>
<sequence length="221" mass="22809">MSFANMAAARLRGWWSGLTPQERRLVGIAAAVVGLALLWWVALAPALRTLATAPQEHARLDAQLQQMRALQTQARALQSQPRAERQDAIRALEASLQGGLGGQAQMQAQAGDAVGVALRQVPADALAGWLAQARANARAVPRELRLTRSTQPAPVQAAPAVPAAPPGPPNRSRTLPRTPEAAGAAPASAAAAAAAAPPAPIVSGPPQIRWEGTLVLALPAP</sequence>
<comment type="caution">
    <text evidence="2">The sequence shown here is derived from an EMBL/GenBank/DDBJ whole genome shotgun (WGS) entry which is preliminary data.</text>
</comment>